<dbReference type="InterPro" id="IPR018060">
    <property type="entry name" value="HTH_AraC"/>
</dbReference>
<organism evidence="5 6">
    <name type="scientific">Natronomicrosphaera hydrolytica</name>
    <dbReference type="NCBI Taxonomy" id="3242702"/>
    <lineage>
        <taxon>Bacteria</taxon>
        <taxon>Pseudomonadati</taxon>
        <taxon>Planctomycetota</taxon>
        <taxon>Phycisphaerae</taxon>
        <taxon>Phycisphaerales</taxon>
        <taxon>Phycisphaeraceae</taxon>
        <taxon>Natronomicrosphaera</taxon>
    </lineage>
</organism>
<dbReference type="PRINTS" id="PR00032">
    <property type="entry name" value="HTHARAC"/>
</dbReference>
<evidence type="ECO:0000313" key="5">
    <source>
        <dbReference type="EMBL" id="MFA9478768.1"/>
    </source>
</evidence>
<evidence type="ECO:0000259" key="4">
    <source>
        <dbReference type="PROSITE" id="PS01124"/>
    </source>
</evidence>
<dbReference type="SUPFAM" id="SSF46689">
    <property type="entry name" value="Homeodomain-like"/>
    <property type="match status" value="2"/>
</dbReference>
<gene>
    <name evidence="5" type="ORF">ACERK3_10715</name>
</gene>
<reference evidence="5 6" key="1">
    <citation type="submission" date="2024-08" db="EMBL/GenBank/DDBJ databases">
        <title>Whole-genome sequencing of halo(alkali)philic microorganisms from hypersaline lakes.</title>
        <authorList>
            <person name="Sorokin D.Y."/>
            <person name="Merkel A.Y."/>
            <person name="Messina E."/>
            <person name="Yakimov M."/>
        </authorList>
    </citation>
    <scope>NUCLEOTIDE SEQUENCE [LARGE SCALE GENOMIC DNA]</scope>
    <source>
        <strain evidence="5 6">AB-hyl4</strain>
    </source>
</reference>
<feature type="domain" description="HTH araC/xylS-type" evidence="4">
    <location>
        <begin position="55"/>
        <end position="153"/>
    </location>
</feature>
<evidence type="ECO:0000256" key="3">
    <source>
        <dbReference type="ARBA" id="ARBA00023163"/>
    </source>
</evidence>
<keyword evidence="1" id="KW-0805">Transcription regulation</keyword>
<comment type="caution">
    <text evidence="5">The sequence shown here is derived from an EMBL/GenBank/DDBJ whole genome shotgun (WGS) entry which is preliminary data.</text>
</comment>
<evidence type="ECO:0000256" key="1">
    <source>
        <dbReference type="ARBA" id="ARBA00023015"/>
    </source>
</evidence>
<dbReference type="RefSeq" id="WP_425345695.1">
    <property type="nucleotide sequence ID" value="NZ_JBGUBD010000006.1"/>
</dbReference>
<name>A0ABV4U5A2_9BACT</name>
<accession>A0ABV4U5A2</accession>
<dbReference type="InterPro" id="IPR009057">
    <property type="entry name" value="Homeodomain-like_sf"/>
</dbReference>
<dbReference type="EMBL" id="JBGUBD010000006">
    <property type="protein sequence ID" value="MFA9478768.1"/>
    <property type="molecule type" value="Genomic_DNA"/>
</dbReference>
<dbReference type="InterPro" id="IPR020449">
    <property type="entry name" value="Tscrpt_reg_AraC-type_HTH"/>
</dbReference>
<dbReference type="PANTHER" id="PTHR43280">
    <property type="entry name" value="ARAC-FAMILY TRANSCRIPTIONAL REGULATOR"/>
    <property type="match status" value="1"/>
</dbReference>
<keyword evidence="6" id="KW-1185">Reference proteome</keyword>
<dbReference type="Gene3D" id="1.10.10.60">
    <property type="entry name" value="Homeodomain-like"/>
    <property type="match status" value="2"/>
</dbReference>
<dbReference type="Proteomes" id="UP001575105">
    <property type="component" value="Unassembled WGS sequence"/>
</dbReference>
<keyword evidence="2" id="KW-0238">DNA-binding</keyword>
<evidence type="ECO:0000256" key="2">
    <source>
        <dbReference type="ARBA" id="ARBA00023125"/>
    </source>
</evidence>
<sequence>MNQLSERAVPLVGQMIDAFLAQDVVTCSITLAQILTDIANRPIDVPLKKLSLAVADTLRWINDPSTYGMGIKTIAQKLEMSPSNLRRVFRSEMGVSLGQYIRNHRMGMAKHQLRRTNLSIGQIAIHCGYSSIYAFSHAFKGVVGQSPNQYRQQHIEADADPAKGIGHRRRASDT</sequence>
<protein>
    <submittedName>
        <fullName evidence="5">Helix-turn-helix transcriptional regulator</fullName>
    </submittedName>
</protein>
<evidence type="ECO:0000313" key="6">
    <source>
        <dbReference type="Proteomes" id="UP001575105"/>
    </source>
</evidence>
<keyword evidence="3" id="KW-0804">Transcription</keyword>
<dbReference type="PROSITE" id="PS01124">
    <property type="entry name" value="HTH_ARAC_FAMILY_2"/>
    <property type="match status" value="1"/>
</dbReference>
<dbReference type="Pfam" id="PF12833">
    <property type="entry name" value="HTH_18"/>
    <property type="match status" value="1"/>
</dbReference>
<dbReference type="PANTHER" id="PTHR43280:SF10">
    <property type="entry name" value="REGULATORY PROTEIN POCR"/>
    <property type="match status" value="1"/>
</dbReference>
<dbReference type="SMART" id="SM00342">
    <property type="entry name" value="HTH_ARAC"/>
    <property type="match status" value="1"/>
</dbReference>
<proteinExistence type="predicted"/>